<feature type="compositionally biased region" description="Acidic residues" evidence="1">
    <location>
        <begin position="27"/>
        <end position="40"/>
    </location>
</feature>
<dbReference type="GeneID" id="119743155"/>
<feature type="region of interest" description="Disordered" evidence="1">
    <location>
        <begin position="1"/>
        <end position="130"/>
    </location>
</feature>
<dbReference type="Proteomes" id="UP000887568">
    <property type="component" value="Unplaced"/>
</dbReference>
<sequence>MLRYLTQKLRAQSLNEVQPYEPKTDLEDSDSSTDSEEENKEVEKLFEDRRAGNGASNTSGPVIMPPHSVRQRPLEDIVNWTEKSLSSDRDRHSSEEELAGLVKQTTPEKRKWSQISKGGNGDVSGSSDEEVKELCVKPMPLKFSASPPKHLEKLSRKHSEGKAAAIFVANVGRVGDFVSARKRCKHAYHLSEHTQMPNGRCVDFEKMQQKQYFRKFPFHGSGPSLSHAHGVRAAKLVRIKGINLHNNRLPPRLLCDPAVFSFRSLSTVNPLTPVEDPSSVATY</sequence>
<dbReference type="AlphaFoldDB" id="A0A914BHS9"/>
<dbReference type="PANTHER" id="PTHR41142">
    <property type="entry name" value="SI:DKEY-16J16.4"/>
    <property type="match status" value="1"/>
</dbReference>
<feature type="compositionally biased region" description="Basic and acidic residues" evidence="1">
    <location>
        <begin position="85"/>
        <end position="95"/>
    </location>
</feature>
<evidence type="ECO:0000313" key="3">
    <source>
        <dbReference type="Proteomes" id="UP000887568"/>
    </source>
</evidence>
<keyword evidence="3" id="KW-1185">Reference proteome</keyword>
<proteinExistence type="predicted"/>
<evidence type="ECO:0000313" key="2">
    <source>
        <dbReference type="EnsemblMetazoa" id="XP_038075455.1"/>
    </source>
</evidence>
<reference evidence="2" key="1">
    <citation type="submission" date="2022-11" db="UniProtKB">
        <authorList>
            <consortium name="EnsemblMetazoa"/>
        </authorList>
    </citation>
    <scope>IDENTIFICATION</scope>
</reference>
<protein>
    <submittedName>
        <fullName evidence="2">Uncharacterized protein</fullName>
    </submittedName>
</protein>
<dbReference type="RefSeq" id="XP_038075455.1">
    <property type="nucleotide sequence ID" value="XM_038219527.1"/>
</dbReference>
<name>A0A914BHS9_PATMI</name>
<dbReference type="OMA" id="IKKPCTH"/>
<organism evidence="2 3">
    <name type="scientific">Patiria miniata</name>
    <name type="common">Bat star</name>
    <name type="synonym">Asterina miniata</name>
    <dbReference type="NCBI Taxonomy" id="46514"/>
    <lineage>
        <taxon>Eukaryota</taxon>
        <taxon>Metazoa</taxon>
        <taxon>Echinodermata</taxon>
        <taxon>Eleutherozoa</taxon>
        <taxon>Asterozoa</taxon>
        <taxon>Asteroidea</taxon>
        <taxon>Valvatacea</taxon>
        <taxon>Valvatida</taxon>
        <taxon>Asterinidae</taxon>
        <taxon>Patiria</taxon>
    </lineage>
</organism>
<dbReference type="PANTHER" id="PTHR41142:SF1">
    <property type="entry name" value="SI:DKEY-16J16.4"/>
    <property type="match status" value="1"/>
</dbReference>
<feature type="compositionally biased region" description="Basic and acidic residues" evidence="1">
    <location>
        <begin position="41"/>
        <end position="51"/>
    </location>
</feature>
<dbReference type="OrthoDB" id="6435011at2759"/>
<dbReference type="EnsemblMetazoa" id="XM_038219527.1">
    <property type="protein sequence ID" value="XP_038075455.1"/>
    <property type="gene ID" value="LOC119743155"/>
</dbReference>
<evidence type="ECO:0000256" key="1">
    <source>
        <dbReference type="SAM" id="MobiDB-lite"/>
    </source>
</evidence>
<accession>A0A914BHS9</accession>